<gene>
    <name evidence="1" type="ORF">T07_10688</name>
</gene>
<accession>A0A0V0RLY7</accession>
<comment type="caution">
    <text evidence="1">The sequence shown here is derived from an EMBL/GenBank/DDBJ whole genome shotgun (WGS) entry which is preliminary data.</text>
</comment>
<evidence type="ECO:0000313" key="2">
    <source>
        <dbReference type="Proteomes" id="UP000054630"/>
    </source>
</evidence>
<sequence length="59" mass="6883">MVRPDGTIPPSEFGIKIYYDVNEFKNYYLFIISWGSMGFQNNMKNGKCNIRHGFTLSEL</sequence>
<evidence type="ECO:0000313" key="1">
    <source>
        <dbReference type="EMBL" id="KRX15485.1"/>
    </source>
</evidence>
<protein>
    <submittedName>
        <fullName evidence="1">Uncharacterized protein</fullName>
    </submittedName>
</protein>
<dbReference type="Proteomes" id="UP000054630">
    <property type="component" value="Unassembled WGS sequence"/>
</dbReference>
<proteinExistence type="predicted"/>
<name>A0A0V0RLY7_9BILA</name>
<dbReference type="EMBL" id="JYDL01000130">
    <property type="protein sequence ID" value="KRX15485.1"/>
    <property type="molecule type" value="Genomic_DNA"/>
</dbReference>
<organism evidence="1 2">
    <name type="scientific">Trichinella nelsoni</name>
    <dbReference type="NCBI Taxonomy" id="6336"/>
    <lineage>
        <taxon>Eukaryota</taxon>
        <taxon>Metazoa</taxon>
        <taxon>Ecdysozoa</taxon>
        <taxon>Nematoda</taxon>
        <taxon>Enoplea</taxon>
        <taxon>Dorylaimia</taxon>
        <taxon>Trichinellida</taxon>
        <taxon>Trichinellidae</taxon>
        <taxon>Trichinella</taxon>
    </lineage>
</organism>
<keyword evidence="2" id="KW-1185">Reference proteome</keyword>
<dbReference type="AlphaFoldDB" id="A0A0V0RLY7"/>
<reference evidence="1 2" key="1">
    <citation type="submission" date="2015-01" db="EMBL/GenBank/DDBJ databases">
        <title>Evolution of Trichinella species and genotypes.</title>
        <authorList>
            <person name="Korhonen P.K."/>
            <person name="Edoardo P."/>
            <person name="Giuseppe L.R."/>
            <person name="Gasser R.B."/>
        </authorList>
    </citation>
    <scope>NUCLEOTIDE SEQUENCE [LARGE SCALE GENOMIC DNA]</scope>
    <source>
        <strain evidence="1">ISS37</strain>
    </source>
</reference>